<feature type="domain" description="FAS1" evidence="3">
    <location>
        <begin position="107"/>
        <end position="280"/>
    </location>
</feature>
<protein>
    <submittedName>
        <fullName evidence="4">LALA0S05e02828g1_1</fullName>
    </submittedName>
</protein>
<dbReference type="HOGENOM" id="CLU_076942_0_0_1"/>
<dbReference type="RefSeq" id="XP_022628541.1">
    <property type="nucleotide sequence ID" value="XM_022772193.1"/>
</dbReference>
<gene>
    <name evidence="4" type="ORF">LALA0_S05e02828g</name>
</gene>
<evidence type="ECO:0000256" key="2">
    <source>
        <dbReference type="SAM" id="SignalP"/>
    </source>
</evidence>
<dbReference type="InterPro" id="IPR040200">
    <property type="entry name" value="Mug57-like"/>
</dbReference>
<dbReference type="InterPro" id="IPR000782">
    <property type="entry name" value="FAS1_domain"/>
</dbReference>
<dbReference type="AlphaFoldDB" id="A0A0C7N2U1"/>
<evidence type="ECO:0000259" key="3">
    <source>
        <dbReference type="PROSITE" id="PS50213"/>
    </source>
</evidence>
<dbReference type="PANTHER" id="PTHR28156:SF1">
    <property type="entry name" value="FAS1 DOMAIN-CONTAINING PROTEIN YDR262W"/>
    <property type="match status" value="1"/>
</dbReference>
<dbReference type="InterPro" id="IPR036378">
    <property type="entry name" value="FAS1_dom_sf"/>
</dbReference>
<evidence type="ECO:0000256" key="1">
    <source>
        <dbReference type="ARBA" id="ARBA00022729"/>
    </source>
</evidence>
<dbReference type="SUPFAM" id="SSF82153">
    <property type="entry name" value="FAS1 domain"/>
    <property type="match status" value="1"/>
</dbReference>
<keyword evidence="5" id="KW-1185">Reference proteome</keyword>
<keyword evidence="1 2" id="KW-0732">Signal</keyword>
<dbReference type="STRING" id="1245769.A0A0C7N2U1"/>
<organism evidence="4 5">
    <name type="scientific">Lachancea lanzarotensis</name>
    <dbReference type="NCBI Taxonomy" id="1245769"/>
    <lineage>
        <taxon>Eukaryota</taxon>
        <taxon>Fungi</taxon>
        <taxon>Dikarya</taxon>
        <taxon>Ascomycota</taxon>
        <taxon>Saccharomycotina</taxon>
        <taxon>Saccharomycetes</taxon>
        <taxon>Saccharomycetales</taxon>
        <taxon>Saccharomycetaceae</taxon>
        <taxon>Lachancea</taxon>
    </lineage>
</organism>
<dbReference type="PROSITE" id="PS50213">
    <property type="entry name" value="FAS1"/>
    <property type="match status" value="1"/>
</dbReference>
<evidence type="ECO:0000313" key="4">
    <source>
        <dbReference type="EMBL" id="CEP62315.1"/>
    </source>
</evidence>
<dbReference type="OrthoDB" id="5551751at2759"/>
<proteinExistence type="predicted"/>
<reference evidence="4 5" key="1">
    <citation type="submission" date="2014-12" db="EMBL/GenBank/DDBJ databases">
        <authorList>
            <person name="Neuveglise Cecile"/>
        </authorList>
    </citation>
    <scope>NUCLEOTIDE SEQUENCE [LARGE SCALE GENOMIC DNA]</scope>
    <source>
        <strain evidence="4 5">CBS 12615</strain>
    </source>
</reference>
<feature type="chain" id="PRO_5002195477" evidence="2">
    <location>
        <begin position="25"/>
        <end position="283"/>
    </location>
</feature>
<sequence length="283" mass="31585">MKVWNLDKRAFCLVTCLLASLMEAKNVAHLDVILDPKTGKYKRQLPAGGHILESRDAKNVFPLNVNGIIENESLNKRDSERQQVYSAEKLTDQKDENGRTSQKNWDPVCLDSKLPSYSEISIFSRYLRDDVVLSSMISDPTTYIVVFAPSNDAIENLPKKPWQFPIDVETLEAQTSDEEALEQAVRNNIRNYVEHHIATMVGNNDGKIVQDALNERTCTSFVLKSLLDPSGLENGGDLLLARKDGKYRLYSARWGGAASIEVKLVDEAQNGVVFVIAEALVSA</sequence>
<dbReference type="EMBL" id="LN736364">
    <property type="protein sequence ID" value="CEP62315.1"/>
    <property type="molecule type" value="Genomic_DNA"/>
</dbReference>
<feature type="signal peptide" evidence="2">
    <location>
        <begin position="1"/>
        <end position="24"/>
    </location>
</feature>
<dbReference type="PANTHER" id="PTHR28156">
    <property type="entry name" value="FAS1 DOMAIN-CONTAINING PROTEIN YDR262W"/>
    <property type="match status" value="1"/>
</dbReference>
<dbReference type="Proteomes" id="UP000054304">
    <property type="component" value="Unassembled WGS sequence"/>
</dbReference>
<name>A0A0C7N2U1_9SACH</name>
<accession>A0A0C7N2U1</accession>
<dbReference type="GeneID" id="34685779"/>
<evidence type="ECO:0000313" key="5">
    <source>
        <dbReference type="Proteomes" id="UP000054304"/>
    </source>
</evidence>
<dbReference type="Gene3D" id="2.30.180.10">
    <property type="entry name" value="FAS1 domain"/>
    <property type="match status" value="1"/>
</dbReference>